<evidence type="ECO:0000256" key="5">
    <source>
        <dbReference type="SAM" id="Phobius"/>
    </source>
</evidence>
<proteinExistence type="predicted"/>
<dbReference type="KEGG" id="onl:102081370"/>
<gene>
    <name evidence="7" type="primary">LOC102081370</name>
</gene>
<dbReference type="GeneTree" id="ENSGT00990000203774"/>
<reference evidence="7" key="3">
    <citation type="submission" date="2025-09" db="UniProtKB">
        <authorList>
            <consortium name="Ensembl"/>
        </authorList>
    </citation>
    <scope>IDENTIFICATION</scope>
</reference>
<keyword evidence="5" id="KW-0812">Transmembrane</keyword>
<dbReference type="Gene3D" id="2.60.40.10">
    <property type="entry name" value="Immunoglobulins"/>
    <property type="match status" value="2"/>
</dbReference>
<reference evidence="7" key="2">
    <citation type="submission" date="2025-08" db="UniProtKB">
        <authorList>
            <consortium name="Ensembl"/>
        </authorList>
    </citation>
    <scope>IDENTIFICATION</scope>
</reference>
<dbReference type="InterPro" id="IPR013783">
    <property type="entry name" value="Ig-like_fold"/>
</dbReference>
<dbReference type="GO" id="GO:0016020">
    <property type="term" value="C:membrane"/>
    <property type="evidence" value="ECO:0007669"/>
    <property type="project" value="UniProtKB-SubCell"/>
</dbReference>
<dbReference type="PANTHER" id="PTHR12080:SF48">
    <property type="entry name" value="IMMUNOGLOBULIN SUBTYPE DOMAIN-CONTAINING PROTEIN"/>
    <property type="match status" value="1"/>
</dbReference>
<evidence type="ECO:0000313" key="7">
    <source>
        <dbReference type="Ensembl" id="ENSONIP00000023578.2"/>
    </source>
</evidence>
<dbReference type="PANTHER" id="PTHR12080">
    <property type="entry name" value="SIGNALING LYMPHOCYTIC ACTIVATION MOLECULE"/>
    <property type="match status" value="1"/>
</dbReference>
<keyword evidence="4" id="KW-0325">Glycoprotein</keyword>
<keyword evidence="5" id="KW-1133">Transmembrane helix</keyword>
<protein>
    <submittedName>
        <fullName evidence="7">Uncharacterized LOC102081370</fullName>
    </submittedName>
</protein>
<dbReference type="Proteomes" id="UP000005207">
    <property type="component" value="Linkage group LG3"/>
</dbReference>
<evidence type="ECO:0000256" key="2">
    <source>
        <dbReference type="ARBA" id="ARBA00022729"/>
    </source>
</evidence>
<evidence type="ECO:0000256" key="1">
    <source>
        <dbReference type="ARBA" id="ARBA00004370"/>
    </source>
</evidence>
<feature type="signal peptide" evidence="6">
    <location>
        <begin position="1"/>
        <end position="27"/>
    </location>
</feature>
<dbReference type="RefSeq" id="XP_019209703.1">
    <property type="nucleotide sequence ID" value="XM_019354158.2"/>
</dbReference>
<sequence length="323" mass="36028">MVGGRLCYRSYFIHSIVLWVSLHYVESSSGKRVIHKNVGDTVELSSGLPTENVTGAKWKYKEIIVADKDIPDNAGVSKRSPFKDRSELNQENFTLTVRKLTLQDSGDFIFISAINEKQRDSVTITLQVHEPITKPIIKFNSTWISSNETCKVLLECSATGDVSYNWTVGNQTLTGPKQQYIIREQDGETKFTCTVFSHISNKSEFQMVKCSNSTQQEPAKHFFLFMGVAGGCLVLVIIVSIIVGVCCCKKRHIGSDTNDLTVYADIGELTNEDGTSSTMQPCSVYETIDNRVPTVKSGPQTVYDKIQLNRVRKPSVSPYQDVS</sequence>
<dbReference type="InterPro" id="IPR036179">
    <property type="entry name" value="Ig-like_dom_sf"/>
</dbReference>
<dbReference type="eggNOG" id="ENOG502SB7W">
    <property type="taxonomic scope" value="Eukaryota"/>
</dbReference>
<evidence type="ECO:0000256" key="6">
    <source>
        <dbReference type="SAM" id="SignalP"/>
    </source>
</evidence>
<organism evidence="7 8">
    <name type="scientific">Oreochromis niloticus</name>
    <name type="common">Nile tilapia</name>
    <name type="synonym">Tilapia nilotica</name>
    <dbReference type="NCBI Taxonomy" id="8128"/>
    <lineage>
        <taxon>Eukaryota</taxon>
        <taxon>Metazoa</taxon>
        <taxon>Chordata</taxon>
        <taxon>Craniata</taxon>
        <taxon>Vertebrata</taxon>
        <taxon>Euteleostomi</taxon>
        <taxon>Actinopterygii</taxon>
        <taxon>Neopterygii</taxon>
        <taxon>Teleostei</taxon>
        <taxon>Neoteleostei</taxon>
        <taxon>Acanthomorphata</taxon>
        <taxon>Ovalentaria</taxon>
        <taxon>Cichlomorphae</taxon>
        <taxon>Cichliformes</taxon>
        <taxon>Cichlidae</taxon>
        <taxon>African cichlids</taxon>
        <taxon>Pseudocrenilabrinae</taxon>
        <taxon>Oreochromini</taxon>
        <taxon>Oreochromis</taxon>
    </lineage>
</organism>
<dbReference type="OrthoDB" id="9835793at2759"/>
<keyword evidence="2 6" id="KW-0732">Signal</keyword>
<feature type="chain" id="PRO_5025434216" evidence="6">
    <location>
        <begin position="28"/>
        <end position="323"/>
    </location>
</feature>
<keyword evidence="3 5" id="KW-0472">Membrane</keyword>
<dbReference type="Ensembl" id="ENSONIT00000023599.2">
    <property type="protein sequence ID" value="ENSONIP00000023578.2"/>
    <property type="gene ID" value="ENSONIG00000018729.2"/>
</dbReference>
<dbReference type="GeneID" id="102081370"/>
<evidence type="ECO:0000256" key="4">
    <source>
        <dbReference type="ARBA" id="ARBA00023180"/>
    </source>
</evidence>
<dbReference type="InParanoid" id="I3KR33"/>
<comment type="subcellular location">
    <subcellularLocation>
        <location evidence="1">Membrane</location>
    </subcellularLocation>
</comment>
<feature type="transmembrane region" description="Helical" evidence="5">
    <location>
        <begin position="222"/>
        <end position="248"/>
    </location>
</feature>
<reference evidence="8" key="1">
    <citation type="submission" date="2012-01" db="EMBL/GenBank/DDBJ databases">
        <title>The Genome Sequence of Oreochromis niloticus (Nile Tilapia).</title>
        <authorList>
            <consortium name="Broad Institute Genome Assembly Team"/>
            <consortium name="Broad Institute Sequencing Platform"/>
            <person name="Di Palma F."/>
            <person name="Johnson J."/>
            <person name="Lander E.S."/>
            <person name="Lindblad-Toh K."/>
        </authorList>
    </citation>
    <scope>NUCLEOTIDE SEQUENCE [LARGE SCALE GENOMIC DNA]</scope>
</reference>
<evidence type="ECO:0000313" key="8">
    <source>
        <dbReference type="Proteomes" id="UP000005207"/>
    </source>
</evidence>
<dbReference type="OMA" id="QWIVIAG"/>
<dbReference type="InterPro" id="IPR015631">
    <property type="entry name" value="CD2/SLAM_rcpt"/>
</dbReference>
<accession>I3KR33</accession>
<keyword evidence="8" id="KW-1185">Reference proteome</keyword>
<dbReference type="AlphaFoldDB" id="I3KR33"/>
<name>I3KR33_ORENI</name>
<evidence type="ECO:0000256" key="3">
    <source>
        <dbReference type="ARBA" id="ARBA00023136"/>
    </source>
</evidence>
<dbReference type="SUPFAM" id="SSF48726">
    <property type="entry name" value="Immunoglobulin"/>
    <property type="match status" value="1"/>
</dbReference>